<dbReference type="FunFam" id="3.90.1150.10:FF:000016">
    <property type="entry name" value="Lysine decarboxylase, inducible"/>
    <property type="match status" value="1"/>
</dbReference>
<dbReference type="Gene3D" id="3.90.1150.10">
    <property type="entry name" value="Aspartate Aminotransferase, domain 1"/>
    <property type="match status" value="1"/>
</dbReference>
<evidence type="ECO:0000313" key="10">
    <source>
        <dbReference type="EMBL" id="MXJ11455.1"/>
    </source>
</evidence>
<dbReference type="GO" id="GO:0008923">
    <property type="term" value="F:lysine decarboxylase activity"/>
    <property type="evidence" value="ECO:0007669"/>
    <property type="project" value="UniProtKB-EC"/>
</dbReference>
<sequence>TMKSDISISVSELGSLLDHSGPHKEAEQYIARVFNADRSYMVTNGTSTANKIVGMYSAPAGSTILIDRNCHKSLTHLMMMSDVTPIYFRPTRNAYGILGGIPQSEFQHATIAKRVKETPNATWPVHAVITNSTYDGLLYNTDFIKKTLDVKSIHFDSAWVPYTNFSPIYEGKCGMSGGRVEGKVIYETQSTHKLLAAFSQASMIHVKGDVNEETFNEAYMMHTTTSPHYGIVASTETAAAMMKGNAGKRLINGSIERAIKFRKEIKRLRTESDGWFFDVWQPDHIDTTECWPLRSDSTWHGFKNIDNEHMYLDPIKVTLLTPGMEKDGTMSDFGIPASIVAKYLDEHGIVVEKTGPYNLLFLFSIGIDKTKALSLLRALTDFKRAFDLNLRVKNMLPSLYREDPEFYENMRIQELAQNIHKLIVHHNLPDLMYRAFEVLPTMVMTPYAAFQKELHGMTEEVYLDEMVGRINANMILPYPPGVPLVMPGEMITEESRPVLEFLQMLCEIGAHYPGFETDIHGAYRQADGRYTVKVLKEESKK</sequence>
<protein>
    <recommendedName>
        <fullName evidence="7">lysine decarboxylase</fullName>
        <ecNumber evidence="7">4.1.1.18</ecNumber>
    </recommendedName>
</protein>
<dbReference type="InterPro" id="IPR015424">
    <property type="entry name" value="PyrdxlP-dep_Trfase"/>
</dbReference>
<dbReference type="SUPFAM" id="SSF55904">
    <property type="entry name" value="Ornithine decarboxylase C-terminal domain"/>
    <property type="match status" value="1"/>
</dbReference>
<keyword evidence="3" id="KW-0210">Decarboxylase</keyword>
<feature type="non-terminal residue" evidence="9">
    <location>
        <position position="1"/>
    </location>
</feature>
<dbReference type="PROSITE" id="PS00703">
    <property type="entry name" value="OKR_DC_1"/>
    <property type="match status" value="1"/>
</dbReference>
<feature type="domain" description="Orn/Lys/Arg decarboxylases family 1 pyridoxal-P attachment site" evidence="8">
    <location>
        <begin position="188"/>
        <end position="202"/>
    </location>
</feature>
<evidence type="ECO:0000256" key="3">
    <source>
        <dbReference type="ARBA" id="ARBA00022793"/>
    </source>
</evidence>
<dbReference type="RefSeq" id="WP_063502505.1">
    <property type="nucleotide sequence ID" value="NZ_RYCF01000027.1"/>
</dbReference>
<dbReference type="GO" id="GO:0005829">
    <property type="term" value="C:cytosol"/>
    <property type="evidence" value="ECO:0007669"/>
    <property type="project" value="TreeGrafter"/>
</dbReference>
<evidence type="ECO:0000313" key="11">
    <source>
        <dbReference type="Proteomes" id="UP000359125"/>
    </source>
</evidence>
<dbReference type="SUPFAM" id="SSF53383">
    <property type="entry name" value="PLP-dependent transferases"/>
    <property type="match status" value="1"/>
</dbReference>
<comment type="similarity">
    <text evidence="2">Belongs to the Orn/Lys/Arg decarboxylase class-I family.</text>
</comment>
<dbReference type="InterPro" id="IPR036633">
    <property type="entry name" value="Prn/Lys/Arg_de-COase_C_sf"/>
</dbReference>
<evidence type="ECO:0000256" key="4">
    <source>
        <dbReference type="ARBA" id="ARBA00022898"/>
    </source>
</evidence>
<evidence type="ECO:0000256" key="7">
    <source>
        <dbReference type="ARBA" id="ARBA00066446"/>
    </source>
</evidence>
<dbReference type="InterPro" id="IPR011193">
    <property type="entry name" value="Orn/lys/arg_de-COase"/>
</dbReference>
<dbReference type="NCBIfam" id="NF011929">
    <property type="entry name" value="PRK15400.1"/>
    <property type="match status" value="1"/>
</dbReference>
<dbReference type="Proteomes" id="UP000447081">
    <property type="component" value="Unassembled WGS sequence"/>
</dbReference>
<evidence type="ECO:0000256" key="5">
    <source>
        <dbReference type="ARBA" id="ARBA00023239"/>
    </source>
</evidence>
<dbReference type="InterPro" id="IPR000310">
    <property type="entry name" value="Orn/Lys/Arg_deCO2ase_major_dom"/>
</dbReference>
<accession>A0A5P0J8H1</accession>
<comment type="catalytic activity">
    <reaction evidence="6">
        <text>L-lysine + H(+) = cadaverine + CO2</text>
        <dbReference type="Rhea" id="RHEA:22352"/>
        <dbReference type="ChEBI" id="CHEBI:15378"/>
        <dbReference type="ChEBI" id="CHEBI:16526"/>
        <dbReference type="ChEBI" id="CHEBI:32551"/>
        <dbReference type="ChEBI" id="CHEBI:58384"/>
        <dbReference type="EC" id="4.1.1.18"/>
    </reaction>
</comment>
<dbReference type="EC" id="4.1.1.18" evidence="7"/>
<dbReference type="InterPro" id="IPR008286">
    <property type="entry name" value="Prn/Lys/Arg_de-COase_C"/>
</dbReference>
<evidence type="ECO:0000313" key="12">
    <source>
        <dbReference type="Proteomes" id="UP000447081"/>
    </source>
</evidence>
<dbReference type="EMBL" id="RYCF01000027">
    <property type="protein sequence ID" value="MQK24809.1"/>
    <property type="molecule type" value="Genomic_DNA"/>
</dbReference>
<dbReference type="NCBIfam" id="NF011928">
    <property type="entry name" value="PRK15399.1"/>
    <property type="match status" value="1"/>
</dbReference>
<dbReference type="PANTHER" id="PTHR45229">
    <property type="entry name" value="CONSTITUTIVE ORNITHINE DECARBOXYLASE"/>
    <property type="match status" value="1"/>
</dbReference>
<reference evidence="10 12" key="2">
    <citation type="submission" date="2019-12" db="EMBL/GenBank/DDBJ databases">
        <title>Enteriobacteria Tanzani isolates_10434.</title>
        <authorList>
            <person name="Subbiah M."/>
            <person name="Call D."/>
        </authorList>
    </citation>
    <scope>NUCLEOTIDE SEQUENCE [LARGE SCALE GENOMIC DNA]</scope>
    <source>
        <strain evidence="10 12">10434wG3</strain>
    </source>
</reference>
<evidence type="ECO:0000256" key="1">
    <source>
        <dbReference type="ARBA" id="ARBA00001933"/>
    </source>
</evidence>
<comment type="caution">
    <text evidence="9">The sequence shown here is derived from an EMBL/GenBank/DDBJ whole genome shotgun (WGS) entry which is preliminary data.</text>
</comment>
<evidence type="ECO:0000259" key="8">
    <source>
        <dbReference type="PROSITE" id="PS00703"/>
    </source>
</evidence>
<reference evidence="9 11" key="1">
    <citation type="journal article" date="2019" name="Environ. Health Perspect.">
        <title>Inter-host Transmission of Carbapenemase-Producing Escherichia coli among Humans and Backyard Animals.</title>
        <authorList>
            <person name="Li J."/>
            <person name="Bi Z."/>
            <person name="Ma S."/>
            <person name="Chen B."/>
            <person name="Cai C."/>
            <person name="He J."/>
            <person name="Schwarz S."/>
            <person name="Sun C."/>
            <person name="Zhou Y."/>
            <person name="Yin J."/>
            <person name="Hulth A."/>
            <person name="Wang Y."/>
            <person name="Shen Z."/>
            <person name="Wang S."/>
            <person name="Wu C."/>
            <person name="Nilsson L.E."/>
            <person name="Walsh T.R."/>
            <person name="Borjesson S."/>
            <person name="Shen J."/>
            <person name="Sun Q."/>
            <person name="Wang Y."/>
        </authorList>
    </citation>
    <scope>NUCLEOTIDE SEQUENCE [LARGE SCALE GENOMIC DNA]</scope>
    <source>
        <strain evidence="9 11">A016f</strain>
    </source>
</reference>
<dbReference type="Gene3D" id="3.90.100.10">
    <property type="entry name" value="Orn/Lys/Arg decarboxylase, C-terminal domain"/>
    <property type="match status" value="1"/>
</dbReference>
<evidence type="ECO:0000256" key="2">
    <source>
        <dbReference type="ARBA" id="ARBA00010671"/>
    </source>
</evidence>
<dbReference type="InterPro" id="IPR015421">
    <property type="entry name" value="PyrdxlP-dep_Trfase_major"/>
</dbReference>
<dbReference type="Proteomes" id="UP000359125">
    <property type="component" value="Unassembled WGS sequence"/>
</dbReference>
<evidence type="ECO:0000256" key="6">
    <source>
        <dbReference type="ARBA" id="ARBA00052461"/>
    </source>
</evidence>
<dbReference type="AlphaFoldDB" id="A0A5P0J8H1"/>
<dbReference type="GO" id="GO:0006527">
    <property type="term" value="P:L-arginine catabolic process"/>
    <property type="evidence" value="ECO:0007669"/>
    <property type="project" value="TreeGrafter"/>
</dbReference>
<organism evidence="9 11">
    <name type="scientific">Escherichia coli</name>
    <dbReference type="NCBI Taxonomy" id="562"/>
    <lineage>
        <taxon>Bacteria</taxon>
        <taxon>Pseudomonadati</taxon>
        <taxon>Pseudomonadota</taxon>
        <taxon>Gammaproteobacteria</taxon>
        <taxon>Enterobacterales</taxon>
        <taxon>Enterobacteriaceae</taxon>
        <taxon>Escherichia</taxon>
    </lineage>
</organism>
<dbReference type="Pfam" id="PF01276">
    <property type="entry name" value="OKR_DC_1"/>
    <property type="match status" value="1"/>
</dbReference>
<dbReference type="EMBL" id="WUIG01000817">
    <property type="protein sequence ID" value="MXJ11455.1"/>
    <property type="molecule type" value="Genomic_DNA"/>
</dbReference>
<gene>
    <name evidence="9" type="ORF">EIZ93_10845</name>
    <name evidence="10" type="ORF">GRW24_23850</name>
</gene>
<dbReference type="Gene3D" id="3.40.640.10">
    <property type="entry name" value="Type I PLP-dependent aspartate aminotransferase-like (Major domain)"/>
    <property type="match status" value="1"/>
</dbReference>
<dbReference type="PANTHER" id="PTHR45229:SF3">
    <property type="entry name" value="BIODEGRADATIVE ARGININE DECARBOXYLASE"/>
    <property type="match status" value="1"/>
</dbReference>
<dbReference type="FunFam" id="3.40.640.10:FF:000008">
    <property type="entry name" value="Lysine decarboxylase, inducible"/>
    <property type="match status" value="1"/>
</dbReference>
<evidence type="ECO:0000313" key="9">
    <source>
        <dbReference type="EMBL" id="MQK24809.1"/>
    </source>
</evidence>
<dbReference type="FunFam" id="3.90.100.10:FF:000001">
    <property type="entry name" value="Lysine decarboxylase, inducible"/>
    <property type="match status" value="1"/>
</dbReference>
<dbReference type="GO" id="GO:0030170">
    <property type="term" value="F:pyridoxal phosphate binding"/>
    <property type="evidence" value="ECO:0007669"/>
    <property type="project" value="TreeGrafter"/>
</dbReference>
<dbReference type="GO" id="GO:0008792">
    <property type="term" value="F:arginine decarboxylase activity"/>
    <property type="evidence" value="ECO:0007669"/>
    <property type="project" value="TreeGrafter"/>
</dbReference>
<keyword evidence="4" id="KW-0663">Pyridoxal phosphate</keyword>
<dbReference type="Pfam" id="PF03711">
    <property type="entry name" value="OKR_DC_1_C"/>
    <property type="match status" value="1"/>
</dbReference>
<keyword evidence="5" id="KW-0456">Lyase</keyword>
<name>A0A5P0J8H1_ECOLX</name>
<comment type="cofactor">
    <cofactor evidence="1">
        <name>pyridoxal 5'-phosphate</name>
        <dbReference type="ChEBI" id="CHEBI:597326"/>
    </cofactor>
</comment>
<dbReference type="InterPro" id="IPR015422">
    <property type="entry name" value="PyrdxlP-dep_Trfase_small"/>
</dbReference>
<proteinExistence type="inferred from homology"/>